<organism evidence="2 3">
    <name type="scientific">Photobacterium angustum</name>
    <dbReference type="NCBI Taxonomy" id="661"/>
    <lineage>
        <taxon>Bacteria</taxon>
        <taxon>Pseudomonadati</taxon>
        <taxon>Pseudomonadota</taxon>
        <taxon>Gammaproteobacteria</taxon>
        <taxon>Vibrionales</taxon>
        <taxon>Vibrionaceae</taxon>
        <taxon>Photobacterium</taxon>
    </lineage>
</organism>
<dbReference type="InterPro" id="IPR016047">
    <property type="entry name" value="M23ase_b-sheet_dom"/>
</dbReference>
<dbReference type="GO" id="GO:0004222">
    <property type="term" value="F:metalloendopeptidase activity"/>
    <property type="evidence" value="ECO:0007669"/>
    <property type="project" value="TreeGrafter"/>
</dbReference>
<proteinExistence type="predicted"/>
<protein>
    <submittedName>
        <fullName evidence="2">Peptidase M23</fullName>
    </submittedName>
</protein>
<dbReference type="PANTHER" id="PTHR21666:SF270">
    <property type="entry name" value="MUREIN HYDROLASE ACTIVATOR ENVC"/>
    <property type="match status" value="1"/>
</dbReference>
<feature type="domain" description="M23ase beta-sheet core" evidence="1">
    <location>
        <begin position="92"/>
        <end position="191"/>
    </location>
</feature>
<dbReference type="AlphaFoldDB" id="A0A2S7VYX6"/>
<comment type="caution">
    <text evidence="2">The sequence shown here is derived from an EMBL/GenBank/DDBJ whole genome shotgun (WGS) entry which is preliminary data.</text>
</comment>
<evidence type="ECO:0000259" key="1">
    <source>
        <dbReference type="Pfam" id="PF01551"/>
    </source>
</evidence>
<dbReference type="InterPro" id="IPR050570">
    <property type="entry name" value="Cell_wall_metabolism_enzyme"/>
</dbReference>
<dbReference type="EMBL" id="MSCJ01000001">
    <property type="protein sequence ID" value="PQJ66794.1"/>
    <property type="molecule type" value="Genomic_DNA"/>
</dbReference>
<dbReference type="Gene3D" id="2.70.70.10">
    <property type="entry name" value="Glucose Permease (Domain IIA)"/>
    <property type="match status" value="1"/>
</dbReference>
<dbReference type="Pfam" id="PF01551">
    <property type="entry name" value="Peptidase_M23"/>
    <property type="match status" value="1"/>
</dbReference>
<dbReference type="CDD" id="cd12797">
    <property type="entry name" value="M23_peptidase"/>
    <property type="match status" value="1"/>
</dbReference>
<sequence length="228" mass="25420">MTQTKTPFENVLSAHEFHPVIPKELQFGTGYVVDLTPSSHLWQQVTDVHTFADEIVKQAIATNAQIVIGRYAEHRLIYQDKENFSDSPNRTVHMAIDLGVPAGVPVYAPLDGEVYGIANHAANGDYGPTVILKHALDGHVFYTLYGHTATEYLSQLTVGQHISRGQQFTAVGNTEENGGWAPHLHFQIIKNMGDYSNDYPGVIDPEQFDFYQNNCPNPNLILKRSDLD</sequence>
<dbReference type="Proteomes" id="UP000238730">
    <property type="component" value="Unassembled WGS sequence"/>
</dbReference>
<gene>
    <name evidence="2" type="ORF">BTO08_04845</name>
</gene>
<dbReference type="InterPro" id="IPR011055">
    <property type="entry name" value="Dup_hybrid_motif"/>
</dbReference>
<evidence type="ECO:0000313" key="3">
    <source>
        <dbReference type="Proteomes" id="UP000238730"/>
    </source>
</evidence>
<accession>A0A2S7VYX6</accession>
<evidence type="ECO:0000313" key="2">
    <source>
        <dbReference type="EMBL" id="PQJ66794.1"/>
    </source>
</evidence>
<dbReference type="OrthoDB" id="9801052at2"/>
<reference evidence="2 3" key="1">
    <citation type="submission" date="2016-12" db="EMBL/GenBank/DDBJ databases">
        <title>Diversity of luminous bacteria.</title>
        <authorList>
            <person name="Yoshizawa S."/>
            <person name="Kogure K."/>
        </authorList>
    </citation>
    <scope>NUCLEOTIDE SEQUENCE [LARGE SCALE GENOMIC DNA]</scope>
    <source>
        <strain evidence="2 3">LC1-200</strain>
    </source>
</reference>
<name>A0A2S7VYX6_PHOAN</name>
<dbReference type="RefSeq" id="WP_105060112.1">
    <property type="nucleotide sequence ID" value="NZ_MSCJ01000001.1"/>
</dbReference>
<dbReference type="PANTHER" id="PTHR21666">
    <property type="entry name" value="PEPTIDASE-RELATED"/>
    <property type="match status" value="1"/>
</dbReference>
<dbReference type="SUPFAM" id="SSF51261">
    <property type="entry name" value="Duplicated hybrid motif"/>
    <property type="match status" value="1"/>
</dbReference>